<accession>A0A6P8Q9R1</accession>
<evidence type="ECO:0000259" key="9">
    <source>
        <dbReference type="PROSITE" id="PS51323"/>
    </source>
</evidence>
<dbReference type="GO" id="GO:0005615">
    <property type="term" value="C:extracellular space"/>
    <property type="evidence" value="ECO:0007669"/>
    <property type="project" value="TreeGrafter"/>
</dbReference>
<organism evidence="10 11">
    <name type="scientific">Geotrypetes seraphini</name>
    <name type="common">Gaboon caecilian</name>
    <name type="synonym">Caecilia seraphini</name>
    <dbReference type="NCBI Taxonomy" id="260995"/>
    <lineage>
        <taxon>Eukaryota</taxon>
        <taxon>Metazoa</taxon>
        <taxon>Chordata</taxon>
        <taxon>Craniata</taxon>
        <taxon>Vertebrata</taxon>
        <taxon>Euteleostomi</taxon>
        <taxon>Amphibia</taxon>
        <taxon>Gymnophiona</taxon>
        <taxon>Geotrypetes</taxon>
    </lineage>
</organism>
<evidence type="ECO:0000256" key="4">
    <source>
        <dbReference type="ARBA" id="ARBA00023183"/>
    </source>
</evidence>
<feature type="chain" id="PRO_5028056493" evidence="7">
    <location>
        <begin position="23"/>
        <end position="270"/>
    </location>
</feature>
<dbReference type="PANTHER" id="PTHR11551:SF13">
    <property type="entry name" value="INSULIN-LIKE GROWTH FACTOR-BINDING PROTEIN 2"/>
    <property type="match status" value="1"/>
</dbReference>
<dbReference type="InterPro" id="IPR036857">
    <property type="entry name" value="Thyroglobulin_1_sf"/>
</dbReference>
<dbReference type="SUPFAM" id="SSF57610">
    <property type="entry name" value="Thyroglobulin type-1 domain"/>
    <property type="match status" value="1"/>
</dbReference>
<dbReference type="InterPro" id="IPR000867">
    <property type="entry name" value="IGFBP-like"/>
</dbReference>
<dbReference type="PROSITE" id="PS51162">
    <property type="entry name" value="THYROGLOBULIN_1_2"/>
    <property type="match status" value="1"/>
</dbReference>
<dbReference type="OrthoDB" id="6068400at2759"/>
<keyword evidence="10" id="KW-1185">Reference proteome</keyword>
<evidence type="ECO:0000259" key="8">
    <source>
        <dbReference type="PROSITE" id="PS51162"/>
    </source>
</evidence>
<evidence type="ECO:0000256" key="6">
    <source>
        <dbReference type="SAM" id="MobiDB-lite"/>
    </source>
</evidence>
<evidence type="ECO:0000313" key="11">
    <source>
        <dbReference type="RefSeq" id="XP_033792410.1"/>
    </source>
</evidence>
<dbReference type="AlphaFoldDB" id="A0A6P8Q9R1"/>
<reference evidence="11" key="1">
    <citation type="submission" date="2025-08" db="UniProtKB">
        <authorList>
            <consortium name="RefSeq"/>
        </authorList>
    </citation>
    <scope>IDENTIFICATION</scope>
</reference>
<gene>
    <name evidence="11" type="primary">IGFBP6</name>
</gene>
<dbReference type="PROSITE" id="PS51323">
    <property type="entry name" value="IGFBP_N_2"/>
    <property type="match status" value="1"/>
</dbReference>
<evidence type="ECO:0000256" key="2">
    <source>
        <dbReference type="ARBA" id="ARBA00022525"/>
    </source>
</evidence>
<dbReference type="InterPro" id="IPR000716">
    <property type="entry name" value="Thyroglobulin_1"/>
</dbReference>
<dbReference type="FunFam" id="4.10.40.20:FF:000005">
    <property type="entry name" value="Insulin-like growth factor-binding protein 6"/>
    <property type="match status" value="1"/>
</dbReference>
<dbReference type="GO" id="GO:0031994">
    <property type="term" value="F:insulin-like growth factor I binding"/>
    <property type="evidence" value="ECO:0007669"/>
    <property type="project" value="TreeGrafter"/>
</dbReference>
<comment type="caution">
    <text evidence="5">Lacks conserved residue(s) required for the propagation of feature annotation.</text>
</comment>
<dbReference type="InParanoid" id="A0A6P8Q9R1"/>
<name>A0A6P8Q9R1_GEOSA</name>
<evidence type="ECO:0000256" key="7">
    <source>
        <dbReference type="SAM" id="SignalP"/>
    </source>
</evidence>
<dbReference type="PROSITE" id="PS00484">
    <property type="entry name" value="THYROGLOBULIN_1_1"/>
    <property type="match status" value="1"/>
</dbReference>
<dbReference type="SMART" id="SM00211">
    <property type="entry name" value="TY"/>
    <property type="match status" value="1"/>
</dbReference>
<dbReference type="CDD" id="cd00191">
    <property type="entry name" value="TY"/>
    <property type="match status" value="1"/>
</dbReference>
<dbReference type="PANTHER" id="PTHR11551">
    <property type="entry name" value="INSULIN-LIKE GROWTH FACTOR BINDING PROTEIN"/>
    <property type="match status" value="1"/>
</dbReference>
<feature type="region of interest" description="Disordered" evidence="6">
    <location>
        <begin position="44"/>
        <end position="65"/>
    </location>
</feature>
<keyword evidence="7" id="KW-0732">Signal</keyword>
<feature type="signal peptide" evidence="7">
    <location>
        <begin position="1"/>
        <end position="22"/>
    </location>
</feature>
<evidence type="ECO:0000256" key="5">
    <source>
        <dbReference type="PROSITE-ProRule" id="PRU00500"/>
    </source>
</evidence>
<dbReference type="InterPro" id="IPR009030">
    <property type="entry name" value="Growth_fac_rcpt_cys_sf"/>
</dbReference>
<dbReference type="RefSeq" id="XP_033792410.1">
    <property type="nucleotide sequence ID" value="XM_033936519.1"/>
</dbReference>
<dbReference type="GeneID" id="117356809"/>
<evidence type="ECO:0000313" key="10">
    <source>
        <dbReference type="Proteomes" id="UP000515159"/>
    </source>
</evidence>
<feature type="compositionally biased region" description="Basic and acidic residues" evidence="6">
    <location>
        <begin position="130"/>
        <end position="144"/>
    </location>
</feature>
<dbReference type="KEGG" id="gsh:117356809"/>
<dbReference type="Pfam" id="PF00086">
    <property type="entry name" value="Thyroglobulin_1"/>
    <property type="match status" value="1"/>
</dbReference>
<feature type="domain" description="IGFBP N-terminal" evidence="9">
    <location>
        <begin position="25"/>
        <end position="113"/>
    </location>
</feature>
<dbReference type="InterPro" id="IPR022321">
    <property type="entry name" value="IGFBP_1-6_chordata"/>
</dbReference>
<keyword evidence="4" id="KW-0340">Growth factor binding</keyword>
<feature type="region of interest" description="Disordered" evidence="6">
    <location>
        <begin position="112"/>
        <end position="157"/>
    </location>
</feature>
<dbReference type="GO" id="GO:0043567">
    <property type="term" value="P:regulation of insulin-like growth factor receptor signaling pathway"/>
    <property type="evidence" value="ECO:0007669"/>
    <property type="project" value="TreeGrafter"/>
</dbReference>
<proteinExistence type="predicted"/>
<dbReference type="Gene3D" id="4.10.800.10">
    <property type="entry name" value="Thyroglobulin type-1"/>
    <property type="match status" value="1"/>
</dbReference>
<dbReference type="PRINTS" id="PR01976">
    <property type="entry name" value="IGFBPFAMILY"/>
</dbReference>
<feature type="region of interest" description="Disordered" evidence="6">
    <location>
        <begin position="242"/>
        <end position="263"/>
    </location>
</feature>
<protein>
    <submittedName>
        <fullName evidence="11">Insulin-like growth factor-binding protein 6 isoform X1</fullName>
    </submittedName>
</protein>
<dbReference type="Proteomes" id="UP000515159">
    <property type="component" value="Chromosome 3"/>
</dbReference>
<dbReference type="CTD" id="3489"/>
<keyword evidence="2" id="KW-0964">Secreted</keyword>
<dbReference type="SMART" id="SM00121">
    <property type="entry name" value="IB"/>
    <property type="match status" value="1"/>
</dbReference>
<feature type="domain" description="Thyroglobulin type-1" evidence="8">
    <location>
        <begin position="180"/>
        <end position="251"/>
    </location>
</feature>
<evidence type="ECO:0000256" key="1">
    <source>
        <dbReference type="ARBA" id="ARBA00004613"/>
    </source>
</evidence>
<dbReference type="GO" id="GO:0031995">
    <property type="term" value="F:insulin-like growth factor II binding"/>
    <property type="evidence" value="ECO:0007669"/>
    <property type="project" value="TreeGrafter"/>
</dbReference>
<keyword evidence="3" id="KW-1015">Disulfide bond</keyword>
<sequence>MQRVAFSCLLPTLLLMGTKVLSASVVLECLKCEESEPAACLPHAGCKPEEESASDGDPSPKEPCRGRECAKGAGESCGVYTPRCARGLQCFPRAEETTPLQALLHGKGVCRKVGTGRPSRNHTVQDPQPEEGRRNNRRLKESRPTLEPSFPQQHFPLLNSSKEDVFQSTQDGDIKQEPEVAPCRVHLVMVLQELKSSVFQNLRDMYIPNCDTKGFYRRKQCKSSKGQRRGQCWCVDKKGHRLPGSEGASHCQPSGGEKSDRSPGKCHLLC</sequence>
<comment type="subcellular location">
    <subcellularLocation>
        <location evidence="1">Secreted</location>
    </subcellularLocation>
</comment>
<dbReference type="FunCoup" id="A0A6P8Q9R1">
    <property type="interactions" value="123"/>
</dbReference>
<dbReference type="Gene3D" id="4.10.40.20">
    <property type="match status" value="1"/>
</dbReference>
<dbReference type="SUPFAM" id="SSF57184">
    <property type="entry name" value="Growth factor receptor domain"/>
    <property type="match status" value="1"/>
</dbReference>
<evidence type="ECO:0000256" key="3">
    <source>
        <dbReference type="ARBA" id="ARBA00023157"/>
    </source>
</evidence>